<accession>A0ABW8A0R8</accession>
<evidence type="ECO:0000313" key="1">
    <source>
        <dbReference type="EMBL" id="MFI7440348.1"/>
    </source>
</evidence>
<sequence length="105" mass="11133">MTLLDPYTYVTLSLGSTRTPRLGVSFHTGEVDVRARVIDGHCPYLAFSTSEANVSISTTGGGSVTDPDLTLARAIFNAAARYLADCERLHTEQPATGKATDQTAA</sequence>
<gene>
    <name evidence="1" type="ORF">ACIBP5_10325</name>
</gene>
<proteinExistence type="predicted"/>
<evidence type="ECO:0000313" key="2">
    <source>
        <dbReference type="Proteomes" id="UP001612928"/>
    </source>
</evidence>
<comment type="caution">
    <text evidence="1">The sequence shown here is derived from an EMBL/GenBank/DDBJ whole genome shotgun (WGS) entry which is preliminary data.</text>
</comment>
<dbReference type="Proteomes" id="UP001612928">
    <property type="component" value="Unassembled WGS sequence"/>
</dbReference>
<reference evidence="1 2" key="1">
    <citation type="submission" date="2024-10" db="EMBL/GenBank/DDBJ databases">
        <title>The Natural Products Discovery Center: Release of the First 8490 Sequenced Strains for Exploring Actinobacteria Biosynthetic Diversity.</title>
        <authorList>
            <person name="Kalkreuter E."/>
            <person name="Kautsar S.A."/>
            <person name="Yang D."/>
            <person name="Bader C.D."/>
            <person name="Teijaro C.N."/>
            <person name="Fluegel L."/>
            <person name="Davis C.M."/>
            <person name="Simpson J.R."/>
            <person name="Lauterbach L."/>
            <person name="Steele A.D."/>
            <person name="Gui C."/>
            <person name="Meng S."/>
            <person name="Li G."/>
            <person name="Viehrig K."/>
            <person name="Ye F."/>
            <person name="Su P."/>
            <person name="Kiefer A.F."/>
            <person name="Nichols A."/>
            <person name="Cepeda A.J."/>
            <person name="Yan W."/>
            <person name="Fan B."/>
            <person name="Jiang Y."/>
            <person name="Adhikari A."/>
            <person name="Zheng C.-J."/>
            <person name="Schuster L."/>
            <person name="Cowan T.M."/>
            <person name="Smanski M.J."/>
            <person name="Chevrette M.G."/>
            <person name="De Carvalho L.P.S."/>
            <person name="Shen B."/>
        </authorList>
    </citation>
    <scope>NUCLEOTIDE SEQUENCE [LARGE SCALE GENOMIC DNA]</scope>
    <source>
        <strain evidence="1 2">NPDC049503</strain>
    </source>
</reference>
<dbReference type="EMBL" id="JBITMB010000002">
    <property type="protein sequence ID" value="MFI7440348.1"/>
    <property type="molecule type" value="Genomic_DNA"/>
</dbReference>
<protein>
    <submittedName>
        <fullName evidence="1">Uncharacterized protein</fullName>
    </submittedName>
</protein>
<name>A0ABW8A0R8_9ACTN</name>
<keyword evidence="2" id="KW-1185">Reference proteome</keyword>
<dbReference type="RefSeq" id="WP_397020072.1">
    <property type="nucleotide sequence ID" value="NZ_JBITMB010000002.1"/>
</dbReference>
<organism evidence="1 2">
    <name type="scientific">Nonomuraea indica</name>
    <dbReference type="NCBI Taxonomy" id="1581193"/>
    <lineage>
        <taxon>Bacteria</taxon>
        <taxon>Bacillati</taxon>
        <taxon>Actinomycetota</taxon>
        <taxon>Actinomycetes</taxon>
        <taxon>Streptosporangiales</taxon>
        <taxon>Streptosporangiaceae</taxon>
        <taxon>Nonomuraea</taxon>
    </lineage>
</organism>